<reference evidence="5" key="1">
    <citation type="submission" date="2022-08" db="UniProtKB">
        <authorList>
            <consortium name="EnsemblMetazoa"/>
        </authorList>
    </citation>
    <scope>IDENTIFICATION</scope>
    <source>
        <strain evidence="5">EBRO</strain>
    </source>
</reference>
<evidence type="ECO:0000256" key="2">
    <source>
        <dbReference type="ARBA" id="ARBA00023163"/>
    </source>
</evidence>
<feature type="region of interest" description="Disordered" evidence="4">
    <location>
        <begin position="131"/>
        <end position="180"/>
    </location>
</feature>
<evidence type="ECO:0000256" key="4">
    <source>
        <dbReference type="SAM" id="MobiDB-lite"/>
    </source>
</evidence>
<accession>A0A182JI01</accession>
<name>A0A182JI01_ANOAO</name>
<dbReference type="PANTHER" id="PTHR15052:SF2">
    <property type="entry name" value="GENERAL TRANSCRIPTION FACTOR 3C POLYPEPTIDE 2"/>
    <property type="match status" value="1"/>
</dbReference>
<dbReference type="STRING" id="41427.A0A182JI01"/>
<dbReference type="SMART" id="SM00320">
    <property type="entry name" value="WD40"/>
    <property type="match status" value="3"/>
</dbReference>
<dbReference type="VEuPathDB" id="VectorBase:AATE018455"/>
<dbReference type="Gene3D" id="2.130.10.10">
    <property type="entry name" value="YVTN repeat-like/Quinoprotein amine dehydrogenase"/>
    <property type="match status" value="1"/>
</dbReference>
<dbReference type="InterPro" id="IPR036322">
    <property type="entry name" value="WD40_repeat_dom_sf"/>
</dbReference>
<proteinExistence type="predicted"/>
<comment type="subcellular location">
    <subcellularLocation>
        <location evidence="1">Nucleus</location>
    </subcellularLocation>
</comment>
<dbReference type="EnsemblMetazoa" id="AATE018455-RA">
    <property type="protein sequence ID" value="AATE018455-PA.1"/>
    <property type="gene ID" value="AATE018455"/>
</dbReference>
<dbReference type="GO" id="GO:0005634">
    <property type="term" value="C:nucleus"/>
    <property type="evidence" value="ECO:0007669"/>
    <property type="project" value="UniProtKB-SubCell"/>
</dbReference>
<evidence type="ECO:0000256" key="1">
    <source>
        <dbReference type="ARBA" id="ARBA00004123"/>
    </source>
</evidence>
<evidence type="ECO:0000313" key="5">
    <source>
        <dbReference type="EnsemblMetazoa" id="AATE018455-PA.1"/>
    </source>
</evidence>
<evidence type="ECO:0000256" key="3">
    <source>
        <dbReference type="ARBA" id="ARBA00023242"/>
    </source>
</evidence>
<sequence>MDTSPAASTGTGVCIEIIEGSEIKTEPLEATPEHHSACPSHLDDGVLIEPPQQHIFLRPFPPITSQPVVITDERYVISEIDTADEAPQRVMQVVNVRYQQVLDMAGTNNRPSIINTVPLARLTAPTAQQASAIDGACGSGQSEPESQSVAAEEDPSDGVDISKQPKRGRPPKPLVESEESVDESVTEYKCGYCGKEIHRSTWKEHHASHNGVAFRVGIDEPIDLNDIKAVGYAIMRFMRTNRRNEVICEKCGQVKKSFMGMASHLKTCGIPKEEKDSAKVACEYCGRKMLIVSIPSHHTLYCRVLREQREKEAAERGEPETLIIEVTGQTVTMGILQGWLTELTETGQATCRHKDCFFVGTSEKIMRTHNNICPYGQTAVPVYECAICLCQDPSRDVVYQHLCQQHPEEQLRSQQQSAQSGDECDANVASGDMVEGSSGTDDMDFDGDMQDEDDLVADGRKAGRKKKQAPPRSRAKKGPPKAKKATASKKGAPPEDDLQIGVMGEEGEVYKEMVYEEAAEYRQQRANIQFTTIQWTFKFMREQYGTRQLFEQLRPDVDIRFLTMLAIRDYLPQSSRSMRFRQRKIKLYDAPFLPDASPDGWQRLGTFQGDMLGSESMFYCGGPVMALDWLPIPSDSEDGPVDQILAVACKSRYEEFYTCQQLSKPQSRKCLIQIWNVGPLRNGSDYENEMRCPQLSFAIACDFGPIWQLAFCPSGCNNETGRGDSFDRLGLLAATGSDGDVYVFALNRSMVSVRSELPATKPPPRIVHLQPVLRLSLTLHQRQSSSTGPNAIPCFSGHSVMRISWTREKGHTVLAAGYSNGIVAVWKLTSASFSSSLLSASKDGIRTLLPTHRLLHASGSSITALDIHYGQGSRFLAVTNADRRVKVYDLHSGHHQPLEVFSVQARSRITAMRWLLHFPVLVFVFDDTFMVDRCGYTVHQPREIGIRMQLLLMLGTEATDLAANDWISTNAITTDGGDLVCHKPIPFVSGIPGKQFGQVLTTTTSVRLNGTNASPTIVSSYDAFYENYGLLFSDTDEHPSECDRKSLRVKAFRRGNIEQYPAVRLNQIRWNPNSSSFLHYAVAYQAGFFWDEDVVSPSSPVEPSPTVASSFCPSAPGSADGVVETAESTADVTEVSLFFPRRFFLCFFFSTSPVSFSSSTKL</sequence>
<feature type="compositionally biased region" description="Acidic residues" evidence="4">
    <location>
        <begin position="441"/>
        <end position="456"/>
    </location>
</feature>
<dbReference type="PANTHER" id="PTHR15052">
    <property type="entry name" value="RNA POLYMERASE III TRANSCRIPTION INITIATION FACTOR COMPLEX SUBUNIT"/>
    <property type="match status" value="1"/>
</dbReference>
<dbReference type="GO" id="GO:0006383">
    <property type="term" value="P:transcription by RNA polymerase III"/>
    <property type="evidence" value="ECO:0007669"/>
    <property type="project" value="TreeGrafter"/>
</dbReference>
<dbReference type="InterPro" id="IPR015943">
    <property type="entry name" value="WD40/YVTN_repeat-like_dom_sf"/>
</dbReference>
<protein>
    <submittedName>
        <fullName evidence="5">Uncharacterized protein</fullName>
    </submittedName>
</protein>
<dbReference type="InterPro" id="IPR052416">
    <property type="entry name" value="GTF3C_component"/>
</dbReference>
<feature type="region of interest" description="Disordered" evidence="4">
    <location>
        <begin position="413"/>
        <end position="499"/>
    </location>
</feature>
<feature type="compositionally biased region" description="Basic residues" evidence="4">
    <location>
        <begin position="462"/>
        <end position="487"/>
    </location>
</feature>
<dbReference type="EMBL" id="AXCP01006761">
    <property type="status" value="NOT_ANNOTATED_CDS"/>
    <property type="molecule type" value="Genomic_DNA"/>
</dbReference>
<dbReference type="GO" id="GO:0000127">
    <property type="term" value="C:transcription factor TFIIIC complex"/>
    <property type="evidence" value="ECO:0007669"/>
    <property type="project" value="TreeGrafter"/>
</dbReference>
<dbReference type="SUPFAM" id="SSF50978">
    <property type="entry name" value="WD40 repeat-like"/>
    <property type="match status" value="1"/>
</dbReference>
<keyword evidence="2" id="KW-0804">Transcription</keyword>
<dbReference type="InterPro" id="IPR001680">
    <property type="entry name" value="WD40_rpt"/>
</dbReference>
<keyword evidence="3" id="KW-0539">Nucleus</keyword>
<feature type="compositionally biased region" description="Polar residues" evidence="4">
    <location>
        <begin position="139"/>
        <end position="149"/>
    </location>
</feature>
<dbReference type="AlphaFoldDB" id="A0A182JI01"/>
<dbReference type="EMBL" id="AXCP01006760">
    <property type="status" value="NOT_ANNOTATED_CDS"/>
    <property type="molecule type" value="Genomic_DNA"/>
</dbReference>
<organism evidence="5">
    <name type="scientific">Anopheles atroparvus</name>
    <name type="common">European mosquito</name>
    <dbReference type="NCBI Taxonomy" id="41427"/>
    <lineage>
        <taxon>Eukaryota</taxon>
        <taxon>Metazoa</taxon>
        <taxon>Ecdysozoa</taxon>
        <taxon>Arthropoda</taxon>
        <taxon>Hexapoda</taxon>
        <taxon>Insecta</taxon>
        <taxon>Pterygota</taxon>
        <taxon>Neoptera</taxon>
        <taxon>Endopterygota</taxon>
        <taxon>Diptera</taxon>
        <taxon>Nematocera</taxon>
        <taxon>Culicoidea</taxon>
        <taxon>Culicidae</taxon>
        <taxon>Anophelinae</taxon>
        <taxon>Anopheles</taxon>
    </lineage>
</organism>